<evidence type="ECO:0000313" key="3">
    <source>
        <dbReference type="Proteomes" id="UP001150217"/>
    </source>
</evidence>
<dbReference type="Proteomes" id="UP001150217">
    <property type="component" value="Unassembled WGS sequence"/>
</dbReference>
<evidence type="ECO:0000313" key="2">
    <source>
        <dbReference type="EMBL" id="KAJ4492447.1"/>
    </source>
</evidence>
<accession>A0ABQ8VFQ1</accession>
<comment type="caution">
    <text evidence="2">The sequence shown here is derived from an EMBL/GenBank/DDBJ whole genome shotgun (WGS) entry which is preliminary data.</text>
</comment>
<reference evidence="2" key="1">
    <citation type="submission" date="2022-08" db="EMBL/GenBank/DDBJ databases">
        <title>A Global Phylogenomic Analysis of the Shiitake Genus Lentinula.</title>
        <authorList>
            <consortium name="DOE Joint Genome Institute"/>
            <person name="Sierra-Patev S."/>
            <person name="Min B."/>
            <person name="Naranjo-Ortiz M."/>
            <person name="Looney B."/>
            <person name="Konkel Z."/>
            <person name="Slot J.C."/>
            <person name="Sakamoto Y."/>
            <person name="Steenwyk J.L."/>
            <person name="Rokas A."/>
            <person name="Carro J."/>
            <person name="Camarero S."/>
            <person name="Ferreira P."/>
            <person name="Molpeceres G."/>
            <person name="Ruiz-Duenas F.J."/>
            <person name="Serrano A."/>
            <person name="Henrissat B."/>
            <person name="Drula E."/>
            <person name="Hughes K.W."/>
            <person name="Mata J.L."/>
            <person name="Ishikawa N.K."/>
            <person name="Vargas-Isla R."/>
            <person name="Ushijima S."/>
            <person name="Smith C.A."/>
            <person name="Ahrendt S."/>
            <person name="Andreopoulos W."/>
            <person name="He G."/>
            <person name="Labutti K."/>
            <person name="Lipzen A."/>
            <person name="Ng V."/>
            <person name="Riley R."/>
            <person name="Sandor L."/>
            <person name="Barry K."/>
            <person name="Martinez A.T."/>
            <person name="Xiao Y."/>
            <person name="Gibbons J.G."/>
            <person name="Terashima K."/>
            <person name="Grigoriev I.V."/>
            <person name="Hibbett D.S."/>
        </authorList>
    </citation>
    <scope>NUCLEOTIDE SEQUENCE</scope>
    <source>
        <strain evidence="2">RHP3577 ss4</strain>
    </source>
</reference>
<sequence length="79" mass="8900">MGFRFGATFFHVCFQLSLTTLKAHSTLARRPCGPTFAFSVHSLRSAHMNPPPHTYPMLICDRLCTTRFHSCAVLTSQSR</sequence>
<organism evidence="2 3">
    <name type="scientific">Lentinula lateritia</name>
    <dbReference type="NCBI Taxonomy" id="40482"/>
    <lineage>
        <taxon>Eukaryota</taxon>
        <taxon>Fungi</taxon>
        <taxon>Dikarya</taxon>
        <taxon>Basidiomycota</taxon>
        <taxon>Agaricomycotina</taxon>
        <taxon>Agaricomycetes</taxon>
        <taxon>Agaricomycetidae</taxon>
        <taxon>Agaricales</taxon>
        <taxon>Marasmiineae</taxon>
        <taxon>Omphalotaceae</taxon>
        <taxon>Lentinula</taxon>
    </lineage>
</organism>
<evidence type="ECO:0000256" key="1">
    <source>
        <dbReference type="SAM" id="SignalP"/>
    </source>
</evidence>
<proteinExistence type="predicted"/>
<gene>
    <name evidence="2" type="ORF">C8R41DRAFT_831496</name>
</gene>
<feature type="signal peptide" evidence="1">
    <location>
        <begin position="1"/>
        <end position="28"/>
    </location>
</feature>
<dbReference type="EMBL" id="JANVFT010000037">
    <property type="protein sequence ID" value="KAJ4492447.1"/>
    <property type="molecule type" value="Genomic_DNA"/>
</dbReference>
<keyword evidence="1" id="KW-0732">Signal</keyword>
<keyword evidence="3" id="KW-1185">Reference proteome</keyword>
<name>A0ABQ8VFQ1_9AGAR</name>
<evidence type="ECO:0008006" key="4">
    <source>
        <dbReference type="Google" id="ProtNLM"/>
    </source>
</evidence>
<protein>
    <recommendedName>
        <fullName evidence="4">Secreted protein</fullName>
    </recommendedName>
</protein>
<feature type="chain" id="PRO_5045199688" description="Secreted protein" evidence="1">
    <location>
        <begin position="29"/>
        <end position="79"/>
    </location>
</feature>